<dbReference type="STRING" id="1227457.C451_07357"/>
<dbReference type="Pfam" id="PF04087">
    <property type="entry name" value="DUF389"/>
    <property type="match status" value="1"/>
</dbReference>
<protein>
    <recommendedName>
        <fullName evidence="4">TIGR00341 family protein</fullName>
    </recommendedName>
</protein>
<keyword evidence="3" id="KW-1185">Reference proteome</keyword>
<gene>
    <name evidence="2" type="ORF">C451_07357</name>
</gene>
<organism evidence="2 3">
    <name type="scientific">Halococcus thailandensis JCM 13552</name>
    <dbReference type="NCBI Taxonomy" id="1227457"/>
    <lineage>
        <taxon>Archaea</taxon>
        <taxon>Methanobacteriati</taxon>
        <taxon>Methanobacteriota</taxon>
        <taxon>Stenosarchaea group</taxon>
        <taxon>Halobacteria</taxon>
        <taxon>Halobacteriales</taxon>
        <taxon>Halococcaceae</taxon>
        <taxon>Halococcus</taxon>
    </lineage>
</organism>
<keyword evidence="1" id="KW-0812">Transmembrane</keyword>
<keyword evidence="1" id="KW-1133">Transmembrane helix</keyword>
<dbReference type="InterPro" id="IPR005240">
    <property type="entry name" value="DUF389"/>
</dbReference>
<evidence type="ECO:0000313" key="3">
    <source>
        <dbReference type="Proteomes" id="UP000011680"/>
    </source>
</evidence>
<sequence>MEERYDEDEETDKRIAREEVHARAQELAPDFWPYLVMTVVSAVVATAGLLLDDAAVVVGSMVIAPLIGPAMATSVGTVVDDQGMFRRGVKLQALGLGIAVVAATLFAALMRVTNTVPPGTDVFLIDQVNIRLAPDFLALMVALGAGVAGGVSLATGVSATLVGVMIAAALVPPLGVIGIAIAWGRPAPVLSASVLVLVNTLSINLTALIVLWYMGYRPDHWFREDDARLATRQRVVALAAAILVLSAFLGVVTYDSYRTASFEQEVRGDVDALLEQPSHDQLTLLDVRFRYDDPVPPRQPTRVTVVAGRPAAGSNPTLARPLERRIDEALGDLALPEPLGSPNDVEVRIRYVEMETA</sequence>
<feature type="transmembrane region" description="Helical" evidence="1">
    <location>
        <begin position="91"/>
        <end position="112"/>
    </location>
</feature>
<feature type="transmembrane region" description="Helical" evidence="1">
    <location>
        <begin position="57"/>
        <end position="79"/>
    </location>
</feature>
<keyword evidence="1" id="KW-0472">Membrane</keyword>
<evidence type="ECO:0000313" key="2">
    <source>
        <dbReference type="EMBL" id="EMA54069.1"/>
    </source>
</evidence>
<dbReference type="PANTHER" id="PTHR20992">
    <property type="entry name" value="AT15442P-RELATED"/>
    <property type="match status" value="1"/>
</dbReference>
<evidence type="ECO:0008006" key="4">
    <source>
        <dbReference type="Google" id="ProtNLM"/>
    </source>
</evidence>
<dbReference type="AlphaFoldDB" id="M0NAF5"/>
<accession>M0NAF5</accession>
<dbReference type="PANTHER" id="PTHR20992:SF9">
    <property type="entry name" value="AT15442P-RELATED"/>
    <property type="match status" value="1"/>
</dbReference>
<feature type="transmembrane region" description="Helical" evidence="1">
    <location>
        <begin position="31"/>
        <end position="51"/>
    </location>
</feature>
<dbReference type="NCBIfam" id="TIGR00341">
    <property type="entry name" value="TIGR00341 family protein"/>
    <property type="match status" value="1"/>
</dbReference>
<evidence type="ECO:0000256" key="1">
    <source>
        <dbReference type="SAM" id="Phobius"/>
    </source>
</evidence>
<proteinExistence type="predicted"/>
<dbReference type="EMBL" id="AOMF01000145">
    <property type="protein sequence ID" value="EMA54069.1"/>
    <property type="molecule type" value="Genomic_DNA"/>
</dbReference>
<feature type="transmembrane region" description="Helical" evidence="1">
    <location>
        <begin position="189"/>
        <end position="214"/>
    </location>
</feature>
<dbReference type="eggNOG" id="arCOG02264">
    <property type="taxonomic scope" value="Archaea"/>
</dbReference>
<dbReference type="Proteomes" id="UP000011680">
    <property type="component" value="Unassembled WGS sequence"/>
</dbReference>
<feature type="transmembrane region" description="Helical" evidence="1">
    <location>
        <begin position="235"/>
        <end position="254"/>
    </location>
</feature>
<feature type="transmembrane region" description="Helical" evidence="1">
    <location>
        <begin position="161"/>
        <end position="183"/>
    </location>
</feature>
<dbReference type="PATRIC" id="fig|1227457.3.peg.1333"/>
<feature type="transmembrane region" description="Helical" evidence="1">
    <location>
        <begin position="132"/>
        <end position="154"/>
    </location>
</feature>
<reference evidence="2 3" key="1">
    <citation type="journal article" date="2014" name="PLoS Genet.">
        <title>Phylogenetically driven sequencing of extremely halophilic archaea reveals strategies for static and dynamic osmo-response.</title>
        <authorList>
            <person name="Becker E.A."/>
            <person name="Seitzer P.M."/>
            <person name="Tritt A."/>
            <person name="Larsen D."/>
            <person name="Krusor M."/>
            <person name="Yao A.I."/>
            <person name="Wu D."/>
            <person name="Madern D."/>
            <person name="Eisen J.A."/>
            <person name="Darling A.E."/>
            <person name="Facciotti M.T."/>
        </authorList>
    </citation>
    <scope>NUCLEOTIDE SEQUENCE [LARGE SCALE GENOMIC DNA]</scope>
    <source>
        <strain evidence="2 3">JCM 13552</strain>
    </source>
</reference>
<comment type="caution">
    <text evidence="2">The sequence shown here is derived from an EMBL/GenBank/DDBJ whole genome shotgun (WGS) entry which is preliminary data.</text>
</comment>
<name>M0NAF5_9EURY</name>